<sequence>MRSTFSAVFTIFVTLSVCAASPFTKRAVTLPPLNGKFDYQIGGPYTPAADVAVVTRDNSASPVSGKYNICYINAFQTQPDAASFWQSSANAGLLLHKSDGSLFEDADWPGEYFLDTRTDSNRQAIATILNGWIDTCHSKGFDAIEPDNLDTFSRSTNLLTAADNLALAKLFTDHAHSLGLAVAQKNTGGELGASGKSTAGFDFAVAEECQQFEECDSYTDVYGNNMLEIEYTDNGISAWNAACKARGSAISVIYRDRDVVPSSSKAYHYQEC</sequence>
<dbReference type="InterPro" id="IPR013785">
    <property type="entry name" value="Aldolase_TIM"/>
</dbReference>
<evidence type="ECO:0000259" key="4">
    <source>
        <dbReference type="Pfam" id="PF03537"/>
    </source>
</evidence>
<dbReference type="Gene3D" id="3.20.20.70">
    <property type="entry name" value="Aldolase class I"/>
    <property type="match status" value="1"/>
</dbReference>
<dbReference type="AlphaFoldDB" id="A0A8H6Z246"/>
<keyword evidence="6" id="KW-1185">Reference proteome</keyword>
<feature type="chain" id="PRO_5034038732" description="alpha-galactosidase" evidence="3">
    <location>
        <begin position="21"/>
        <end position="272"/>
    </location>
</feature>
<dbReference type="EMBL" id="JACAZI010000002">
    <property type="protein sequence ID" value="KAF7368496.1"/>
    <property type="molecule type" value="Genomic_DNA"/>
</dbReference>
<proteinExistence type="predicted"/>
<dbReference type="GO" id="GO:0004557">
    <property type="term" value="F:alpha-galactosidase activity"/>
    <property type="evidence" value="ECO:0007669"/>
    <property type="project" value="UniProtKB-EC"/>
</dbReference>
<dbReference type="Pfam" id="PF03537">
    <property type="entry name" value="Glyco_hydro_114"/>
    <property type="match status" value="1"/>
</dbReference>
<dbReference type="Proteomes" id="UP000620124">
    <property type="component" value="Unassembled WGS sequence"/>
</dbReference>
<evidence type="ECO:0000256" key="2">
    <source>
        <dbReference type="ARBA" id="ARBA00012755"/>
    </source>
</evidence>
<protein>
    <recommendedName>
        <fullName evidence="2">alpha-galactosidase</fullName>
        <ecNumber evidence="2">3.2.1.22</ecNumber>
    </recommendedName>
</protein>
<keyword evidence="3" id="KW-0732">Signal</keyword>
<comment type="caution">
    <text evidence="5">The sequence shown here is derived from an EMBL/GenBank/DDBJ whole genome shotgun (WGS) entry which is preliminary data.</text>
</comment>
<gene>
    <name evidence="5" type="ORF">MVEN_00172800</name>
</gene>
<accession>A0A8H6Z246</accession>
<feature type="signal peptide" evidence="3">
    <location>
        <begin position="1"/>
        <end position="20"/>
    </location>
</feature>
<dbReference type="EC" id="3.2.1.22" evidence="2"/>
<dbReference type="OrthoDB" id="2108802at2759"/>
<evidence type="ECO:0000313" key="6">
    <source>
        <dbReference type="Proteomes" id="UP000620124"/>
    </source>
</evidence>
<evidence type="ECO:0000256" key="1">
    <source>
        <dbReference type="ARBA" id="ARBA00001255"/>
    </source>
</evidence>
<evidence type="ECO:0000313" key="5">
    <source>
        <dbReference type="EMBL" id="KAF7368496.1"/>
    </source>
</evidence>
<evidence type="ECO:0000256" key="3">
    <source>
        <dbReference type="SAM" id="SignalP"/>
    </source>
</evidence>
<keyword evidence="5" id="KW-0378">Hydrolase</keyword>
<comment type="catalytic activity">
    <reaction evidence="1">
        <text>Hydrolysis of terminal, non-reducing alpha-D-galactose residues in alpha-D-galactosides, including galactose oligosaccharides, galactomannans and galactolipids.</text>
        <dbReference type="EC" id="3.2.1.22"/>
    </reaction>
</comment>
<dbReference type="InterPro" id="IPR017853">
    <property type="entry name" value="GH"/>
</dbReference>
<dbReference type="InterPro" id="IPR004352">
    <property type="entry name" value="GH114_TIM-barrel"/>
</dbReference>
<dbReference type="PANTHER" id="PTHR35273:SF2">
    <property type="entry name" value="ALPHA-GALACTOSIDASE"/>
    <property type="match status" value="1"/>
</dbReference>
<organism evidence="5 6">
    <name type="scientific">Mycena venus</name>
    <dbReference type="NCBI Taxonomy" id="2733690"/>
    <lineage>
        <taxon>Eukaryota</taxon>
        <taxon>Fungi</taxon>
        <taxon>Dikarya</taxon>
        <taxon>Basidiomycota</taxon>
        <taxon>Agaricomycotina</taxon>
        <taxon>Agaricomycetes</taxon>
        <taxon>Agaricomycetidae</taxon>
        <taxon>Agaricales</taxon>
        <taxon>Marasmiineae</taxon>
        <taxon>Mycenaceae</taxon>
        <taxon>Mycena</taxon>
    </lineage>
</organism>
<dbReference type="PANTHER" id="PTHR35273">
    <property type="entry name" value="ALPHA-1,4 POLYGALACTOSAMINIDASE, PUTATIVE (AFU_ORTHOLOGUE AFUA_3G07890)-RELATED"/>
    <property type="match status" value="1"/>
</dbReference>
<feature type="domain" description="Glycoside-hydrolase family GH114 TIM-barrel" evidence="4">
    <location>
        <begin position="36"/>
        <end position="260"/>
    </location>
</feature>
<reference evidence="5" key="1">
    <citation type="submission" date="2020-05" db="EMBL/GenBank/DDBJ databases">
        <title>Mycena genomes resolve the evolution of fungal bioluminescence.</title>
        <authorList>
            <person name="Tsai I.J."/>
        </authorList>
    </citation>
    <scope>NUCLEOTIDE SEQUENCE</scope>
    <source>
        <strain evidence="5">CCC161011</strain>
    </source>
</reference>
<name>A0A8H6Z246_9AGAR</name>
<dbReference type="SUPFAM" id="SSF51445">
    <property type="entry name" value="(Trans)glycosidases"/>
    <property type="match status" value="1"/>
</dbReference>